<dbReference type="VEuPathDB" id="FungiDB:CCM_06248"/>
<organism evidence="2 3">
    <name type="scientific">Cordyceps militaris</name>
    <name type="common">Caterpillar fungus</name>
    <name type="synonym">Clavaria militaris</name>
    <dbReference type="NCBI Taxonomy" id="73501"/>
    <lineage>
        <taxon>Eukaryota</taxon>
        <taxon>Fungi</taxon>
        <taxon>Dikarya</taxon>
        <taxon>Ascomycota</taxon>
        <taxon>Pezizomycotina</taxon>
        <taxon>Sordariomycetes</taxon>
        <taxon>Hypocreomycetidae</taxon>
        <taxon>Hypocreales</taxon>
        <taxon>Cordycipitaceae</taxon>
        <taxon>Cordyceps</taxon>
    </lineage>
</organism>
<proteinExistence type="predicted"/>
<keyword evidence="1" id="KW-0472">Membrane</keyword>
<accession>A0A2H4S5X3</accession>
<feature type="transmembrane region" description="Helical" evidence="1">
    <location>
        <begin position="107"/>
        <end position="127"/>
    </location>
</feature>
<evidence type="ECO:0000313" key="2">
    <source>
        <dbReference type="EMBL" id="ATY58489.1"/>
    </source>
</evidence>
<gene>
    <name evidence="2" type="ORF">A9K55_003596</name>
</gene>
<dbReference type="Proteomes" id="UP000323067">
    <property type="component" value="Chromosome iv"/>
</dbReference>
<name>A0A2H4S5X3_CORMI</name>
<protein>
    <submittedName>
        <fullName evidence="2">Uncharacterized protein</fullName>
    </submittedName>
</protein>
<dbReference type="EMBL" id="CP023322">
    <property type="protein sequence ID" value="ATY58489.1"/>
    <property type="molecule type" value="Genomic_DNA"/>
</dbReference>
<evidence type="ECO:0000313" key="3">
    <source>
        <dbReference type="Proteomes" id="UP000323067"/>
    </source>
</evidence>
<reference evidence="2 3" key="1">
    <citation type="journal article" date="2017" name="BMC Genomics">
        <title>Chromosome level assembly and secondary metabolite potential of the parasitic fungus Cordyceps militaris.</title>
        <authorList>
            <person name="Kramer G.J."/>
            <person name="Nodwell J.R."/>
        </authorList>
    </citation>
    <scope>NUCLEOTIDE SEQUENCE [LARGE SCALE GENOMIC DNA]</scope>
    <source>
        <strain evidence="2 3">ATCC 34164</strain>
    </source>
</reference>
<keyword evidence="1" id="KW-0812">Transmembrane</keyword>
<dbReference type="VEuPathDB" id="FungiDB:A9K55_003596"/>
<keyword evidence="1" id="KW-1133">Transmembrane helix</keyword>
<evidence type="ECO:0000256" key="1">
    <source>
        <dbReference type="SAM" id="Phobius"/>
    </source>
</evidence>
<sequence length="218" mass="23902">MELLADSVKGFYNLRDPPWRRTDWDRRADGKDRVQLADGSFFSSLDTMQRKEGSAGKVGIKLACTMGGEEGTIPLCFSYAGALFCHGDGFWVVQRKRCKPVRFRSRLLASFRGVWAFLACLSVVYIWPIPSEQRFSTCADATPAVLVCFSSLPLTDPAVLPWAANGDFEARGQQASPGDGGGVAIVRCSSVIGRVMNRPCSEVYSPVYLCLIGLKSRS</sequence>
<dbReference type="AlphaFoldDB" id="A0A2H4S5X3"/>